<dbReference type="NCBIfam" id="TIGR01946">
    <property type="entry name" value="rnfD"/>
    <property type="match status" value="1"/>
</dbReference>
<sequence>MMISSPHAHDRSSVERTMYLVCFALLPATLLGFYLFGWPAINLWVLCIASAMAGELLCLSLAGKRLSAALDGSAILTGWIIAMTLPPWGPWWLAVTGTLFAIVIGKHLYGGLGQNLFNPAMLTRVGLLISFPLEMTTWANVNPITNATAPGFIEGLEITFVAAPLSDALTGATALGHVKTALTASIPSTVSVAEIFSVNDALTGFTRGSLGETSALLMLAGGIFLIWKRIIQWYIPVALIVTVAAMATLFNSIDAERYAPAVYHLLSGALMFGAFFIATDPVTSPSNVKGQLIYGMGIGLVTFTIRTWGSFPEAIGFAVLFMNALTPIIDRYFRPRIYGYDYKGAPLKVAKE</sequence>
<evidence type="ECO:0000256" key="6">
    <source>
        <dbReference type="ARBA" id="ARBA00022967"/>
    </source>
</evidence>
<evidence type="ECO:0000256" key="2">
    <source>
        <dbReference type="ARBA" id="ARBA00022553"/>
    </source>
</evidence>
<keyword evidence="7 10" id="KW-0249">Electron transport</keyword>
<protein>
    <recommendedName>
        <fullName evidence="10">Ion-translocating oxidoreductase complex subunit D</fullName>
        <ecNumber evidence="10">7.-.-.-</ecNumber>
    </recommendedName>
    <alternativeName>
        <fullName evidence="10">Rnf electron transport complex subunit D</fullName>
    </alternativeName>
</protein>
<evidence type="ECO:0000256" key="8">
    <source>
        <dbReference type="ARBA" id="ARBA00022989"/>
    </source>
</evidence>
<comment type="caution">
    <text evidence="10">Lacks conserved residue(s) required for the propagation of feature annotation.</text>
</comment>
<comment type="cofactor">
    <cofactor evidence="10">
        <name>FMN</name>
        <dbReference type="ChEBI" id="CHEBI:58210"/>
    </cofactor>
</comment>
<organism evidence="11 12">
    <name type="scientific">Amphritea atlantica</name>
    <dbReference type="NCBI Taxonomy" id="355243"/>
    <lineage>
        <taxon>Bacteria</taxon>
        <taxon>Pseudomonadati</taxon>
        <taxon>Pseudomonadota</taxon>
        <taxon>Gammaproteobacteria</taxon>
        <taxon>Oceanospirillales</taxon>
        <taxon>Oceanospirillaceae</taxon>
        <taxon>Amphritea</taxon>
    </lineage>
</organism>
<feature type="transmembrane region" description="Helical" evidence="10">
    <location>
        <begin position="209"/>
        <end position="227"/>
    </location>
</feature>
<evidence type="ECO:0000256" key="5">
    <source>
        <dbReference type="ARBA" id="ARBA00022692"/>
    </source>
</evidence>
<keyword evidence="4 10" id="KW-0288">FMN</keyword>
<evidence type="ECO:0000256" key="3">
    <source>
        <dbReference type="ARBA" id="ARBA00022630"/>
    </source>
</evidence>
<proteinExistence type="inferred from homology"/>
<keyword evidence="2 10" id="KW-0597">Phosphoprotein</keyword>
<keyword evidence="3 10" id="KW-0285">Flavoprotein</keyword>
<dbReference type="EMBL" id="FOGB01000024">
    <property type="protein sequence ID" value="SER20443.1"/>
    <property type="molecule type" value="Genomic_DNA"/>
</dbReference>
<dbReference type="HAMAP" id="MF_00462">
    <property type="entry name" value="RsxD_RnfD"/>
    <property type="match status" value="1"/>
</dbReference>
<keyword evidence="1 10" id="KW-0813">Transport</keyword>
<dbReference type="EC" id="7.-.-.-" evidence="10"/>
<comment type="similarity">
    <text evidence="10">Belongs to the NqrB/RnfD family.</text>
</comment>
<dbReference type="Proteomes" id="UP000198749">
    <property type="component" value="Unassembled WGS sequence"/>
</dbReference>
<evidence type="ECO:0000313" key="11">
    <source>
        <dbReference type="EMBL" id="SER20443.1"/>
    </source>
</evidence>
<dbReference type="GO" id="GO:0005886">
    <property type="term" value="C:plasma membrane"/>
    <property type="evidence" value="ECO:0007669"/>
    <property type="project" value="UniProtKB-SubCell"/>
</dbReference>
<accession>A0A1H9MBC8</accession>
<dbReference type="GO" id="GO:0055085">
    <property type="term" value="P:transmembrane transport"/>
    <property type="evidence" value="ECO:0007669"/>
    <property type="project" value="InterPro"/>
</dbReference>
<reference evidence="12" key="1">
    <citation type="submission" date="2016-10" db="EMBL/GenBank/DDBJ databases">
        <authorList>
            <person name="Varghese N."/>
            <person name="Submissions S."/>
        </authorList>
    </citation>
    <scope>NUCLEOTIDE SEQUENCE [LARGE SCALE GENOMIC DNA]</scope>
    <source>
        <strain evidence="12">DSM 18887</strain>
    </source>
</reference>
<keyword evidence="6 10" id="KW-1278">Translocase</keyword>
<feature type="transmembrane region" description="Helical" evidence="10">
    <location>
        <begin position="234"/>
        <end position="253"/>
    </location>
</feature>
<name>A0A1H9MBC8_9GAMM</name>
<keyword evidence="9 10" id="KW-0472">Membrane</keyword>
<evidence type="ECO:0000256" key="4">
    <source>
        <dbReference type="ARBA" id="ARBA00022643"/>
    </source>
</evidence>
<dbReference type="AlphaFoldDB" id="A0A1H9MBC8"/>
<evidence type="ECO:0000256" key="1">
    <source>
        <dbReference type="ARBA" id="ARBA00022448"/>
    </source>
</evidence>
<feature type="modified residue" description="FMN phosphoryl threonine" evidence="10">
    <location>
        <position position="173"/>
    </location>
</feature>
<evidence type="ECO:0000313" key="12">
    <source>
        <dbReference type="Proteomes" id="UP000198749"/>
    </source>
</evidence>
<keyword evidence="10" id="KW-1003">Cell membrane</keyword>
<dbReference type="InterPro" id="IPR011303">
    <property type="entry name" value="RnfD_bac"/>
</dbReference>
<keyword evidence="10" id="KW-0997">Cell inner membrane</keyword>
<comment type="subcellular location">
    <subcellularLocation>
        <location evidence="10">Cell inner membrane</location>
        <topology evidence="10">Multi-pass membrane protein</topology>
    </subcellularLocation>
</comment>
<dbReference type="GO" id="GO:0022900">
    <property type="term" value="P:electron transport chain"/>
    <property type="evidence" value="ECO:0007669"/>
    <property type="project" value="UniProtKB-UniRule"/>
</dbReference>
<keyword evidence="8 10" id="KW-1133">Transmembrane helix</keyword>
<comment type="subunit">
    <text evidence="10">The complex is composed of six subunits: RnfA, RnfB, RnfC, RnfD, RnfE and RnfG.</text>
</comment>
<dbReference type="PANTHER" id="PTHR30578">
    <property type="entry name" value="ELECTRON TRANSPORT COMPLEX PROTEIN RNFD"/>
    <property type="match status" value="1"/>
</dbReference>
<comment type="function">
    <text evidence="10">Part of a membrane-bound complex that couples electron transfer with translocation of ions across the membrane.</text>
</comment>
<evidence type="ECO:0000256" key="7">
    <source>
        <dbReference type="ARBA" id="ARBA00022982"/>
    </source>
</evidence>
<feature type="transmembrane region" description="Helical" evidence="10">
    <location>
        <begin position="20"/>
        <end position="37"/>
    </location>
</feature>
<feature type="transmembrane region" description="Helical" evidence="10">
    <location>
        <begin position="259"/>
        <end position="279"/>
    </location>
</feature>
<keyword evidence="12" id="KW-1185">Reference proteome</keyword>
<dbReference type="InterPro" id="IPR004338">
    <property type="entry name" value="NqrB/RnfD"/>
</dbReference>
<gene>
    <name evidence="10" type="primary">rnfD</name>
    <name evidence="11" type="ORF">SAMN03080615_04342</name>
</gene>
<dbReference type="PANTHER" id="PTHR30578:SF0">
    <property type="entry name" value="ION-TRANSLOCATING OXIDOREDUCTASE COMPLEX SUBUNIT D"/>
    <property type="match status" value="1"/>
</dbReference>
<feature type="transmembrane region" description="Helical" evidence="10">
    <location>
        <begin position="91"/>
        <end position="109"/>
    </location>
</feature>
<keyword evidence="5 10" id="KW-0812">Transmembrane</keyword>
<dbReference type="Pfam" id="PF03116">
    <property type="entry name" value="NQR2_RnfD_RnfE"/>
    <property type="match status" value="1"/>
</dbReference>
<evidence type="ECO:0000256" key="9">
    <source>
        <dbReference type="ARBA" id="ARBA00023136"/>
    </source>
</evidence>
<evidence type="ECO:0000256" key="10">
    <source>
        <dbReference type="HAMAP-Rule" id="MF_00462"/>
    </source>
</evidence>
<dbReference type="STRING" id="355243.SAMN03080615_04342"/>
<dbReference type="RefSeq" id="WP_217647487.1">
    <property type="nucleotide sequence ID" value="NZ_AP025284.1"/>
</dbReference>